<proteinExistence type="predicted"/>
<protein>
    <submittedName>
        <fullName evidence="1">Uncharacterized protein</fullName>
    </submittedName>
</protein>
<comment type="caution">
    <text evidence="1">The sequence shown here is derived from an EMBL/GenBank/DDBJ whole genome shotgun (WGS) entry which is preliminary data.</text>
</comment>
<sequence length="74" mass="7754">MSADSLIFGALKSVGVVQRDGFTMPAFDPETGRPTGSVGVHEVAAELIEWLDLCRAHGTTDCAECAPKDTDDGS</sequence>
<dbReference type="RefSeq" id="WP_151541847.1">
    <property type="nucleotide sequence ID" value="NZ_WBMR01000060.1"/>
</dbReference>
<organism evidence="1 2">
    <name type="scientific">Actinomadura montaniterrae</name>
    <dbReference type="NCBI Taxonomy" id="1803903"/>
    <lineage>
        <taxon>Bacteria</taxon>
        <taxon>Bacillati</taxon>
        <taxon>Actinomycetota</taxon>
        <taxon>Actinomycetes</taxon>
        <taxon>Streptosporangiales</taxon>
        <taxon>Thermomonosporaceae</taxon>
        <taxon>Actinomadura</taxon>
    </lineage>
</organism>
<dbReference type="EMBL" id="WBMR01000060">
    <property type="protein sequence ID" value="KAB2379236.1"/>
    <property type="molecule type" value="Genomic_DNA"/>
</dbReference>
<gene>
    <name evidence="1" type="ORF">F9B16_21195</name>
</gene>
<evidence type="ECO:0000313" key="1">
    <source>
        <dbReference type="EMBL" id="KAB2379236.1"/>
    </source>
</evidence>
<dbReference type="AlphaFoldDB" id="A0A6L3VYY8"/>
<name>A0A6L3VYY8_9ACTN</name>
<dbReference type="Proteomes" id="UP000483004">
    <property type="component" value="Unassembled WGS sequence"/>
</dbReference>
<keyword evidence="2" id="KW-1185">Reference proteome</keyword>
<reference evidence="1 2" key="1">
    <citation type="submission" date="2019-09" db="EMBL/GenBank/DDBJ databases">
        <title>Actinomadura physcomitrii sp. nov., a novel actinomycete isolated from moss [Physcomitrium sphaericum (Ludw) Fuernr].</title>
        <authorList>
            <person name="Liu C."/>
            <person name="Zhuang X."/>
        </authorList>
    </citation>
    <scope>NUCLEOTIDE SEQUENCE [LARGE SCALE GENOMIC DNA]</scope>
    <source>
        <strain evidence="1 2">CYP1-1B</strain>
    </source>
</reference>
<accession>A0A6L3VYY8</accession>
<evidence type="ECO:0000313" key="2">
    <source>
        <dbReference type="Proteomes" id="UP000483004"/>
    </source>
</evidence>